<evidence type="ECO:0000313" key="2">
    <source>
        <dbReference type="EMBL" id="KZR99574.1"/>
    </source>
</evidence>
<sequence>QTDQKNINQFKVLRDWILYSPATGKIFCFPCIIFSLPSSTTFGDPCVGFKDWKHGDFSLRKHKDSKSHKTNATTLALRRRLFGKIDQHIEEVRSTEGSDWKSLLLRVVAIIKFLCETGLPLRGDNELIGSTKNGHFLCILELMSQFDPFICNHLKEYGNKGKSRSSYLSSTIYEELITIMGVKVLSLIISDIQEARFFSVSIDSTPDLTHVDQLSMIMRYFSVKSHEATERFLSFIPTESHTGEYLANIIFKFFEDQKIDIKNARGQSYDNAANMSG</sequence>
<dbReference type="OrthoDB" id="6378809at2759"/>
<name>A0A164H0L3_9CRUS</name>
<dbReference type="STRING" id="35525.A0A164H0L3"/>
<dbReference type="EMBL" id="LRGB01013263">
    <property type="protein sequence ID" value="KZR99574.1"/>
    <property type="molecule type" value="Genomic_DNA"/>
</dbReference>
<dbReference type="AlphaFoldDB" id="A0A164H0L3"/>
<feature type="domain" description="DUF4371" evidence="1">
    <location>
        <begin position="96"/>
        <end position="277"/>
    </location>
</feature>
<feature type="non-terminal residue" evidence="2">
    <location>
        <position position="277"/>
    </location>
</feature>
<evidence type="ECO:0000313" key="3">
    <source>
        <dbReference type="Proteomes" id="UP000076858"/>
    </source>
</evidence>
<comment type="caution">
    <text evidence="2">The sequence shown here is derived from an EMBL/GenBank/DDBJ whole genome shotgun (WGS) entry which is preliminary data.</text>
</comment>
<accession>A0A164H0L3</accession>
<dbReference type="Proteomes" id="UP000076858">
    <property type="component" value="Unassembled WGS sequence"/>
</dbReference>
<feature type="non-terminal residue" evidence="2">
    <location>
        <position position="1"/>
    </location>
</feature>
<evidence type="ECO:0000259" key="1">
    <source>
        <dbReference type="Pfam" id="PF14291"/>
    </source>
</evidence>
<dbReference type="PANTHER" id="PTHR45749">
    <property type="match status" value="1"/>
</dbReference>
<keyword evidence="3" id="KW-1185">Reference proteome</keyword>
<reference evidence="2 3" key="1">
    <citation type="submission" date="2016-03" db="EMBL/GenBank/DDBJ databases">
        <title>EvidentialGene: Evidence-directed Construction of Genes on Genomes.</title>
        <authorList>
            <person name="Gilbert D.G."/>
            <person name="Choi J.-H."/>
            <person name="Mockaitis K."/>
            <person name="Colbourne J."/>
            <person name="Pfrender M."/>
        </authorList>
    </citation>
    <scope>NUCLEOTIDE SEQUENCE [LARGE SCALE GENOMIC DNA]</scope>
    <source>
        <strain evidence="2 3">Xinb3</strain>
        <tissue evidence="2">Complete organism</tissue>
    </source>
</reference>
<dbReference type="InterPro" id="IPR025398">
    <property type="entry name" value="DUF4371"/>
</dbReference>
<dbReference type="PANTHER" id="PTHR45749:SF23">
    <property type="entry name" value="ZINC FINGER MYM-TYPE PROTEIN 1-LIKE"/>
    <property type="match status" value="1"/>
</dbReference>
<organism evidence="2 3">
    <name type="scientific">Daphnia magna</name>
    <dbReference type="NCBI Taxonomy" id="35525"/>
    <lineage>
        <taxon>Eukaryota</taxon>
        <taxon>Metazoa</taxon>
        <taxon>Ecdysozoa</taxon>
        <taxon>Arthropoda</taxon>
        <taxon>Crustacea</taxon>
        <taxon>Branchiopoda</taxon>
        <taxon>Diplostraca</taxon>
        <taxon>Cladocera</taxon>
        <taxon>Anomopoda</taxon>
        <taxon>Daphniidae</taxon>
        <taxon>Daphnia</taxon>
    </lineage>
</organism>
<proteinExistence type="predicted"/>
<dbReference type="Pfam" id="PF14291">
    <property type="entry name" value="DUF4371"/>
    <property type="match status" value="1"/>
</dbReference>
<protein>
    <submittedName>
        <fullName evidence="2">Putative Zinc finger MYM-type protein</fullName>
    </submittedName>
</protein>
<gene>
    <name evidence="2" type="ORF">APZ42_004502</name>
</gene>